<dbReference type="Proteomes" id="UP000050975">
    <property type="component" value="Unassembled WGS sequence"/>
</dbReference>
<comment type="caution">
    <text evidence="6">The sequence shown here is derived from an EMBL/GenBank/DDBJ whole genome shotgun (WGS) entry which is preliminary data.</text>
</comment>
<dbReference type="InterPro" id="IPR015421">
    <property type="entry name" value="PyrdxlP-dep_Trfase_major"/>
</dbReference>
<evidence type="ECO:0008006" key="8">
    <source>
        <dbReference type="Google" id="ProtNLM"/>
    </source>
</evidence>
<keyword evidence="2" id="KW-0210">Decarboxylase</keyword>
<reference evidence="6 7" key="1">
    <citation type="journal article" date="2015" name="Microbiome">
        <title>Genomic resolution of linkages in carbon, nitrogen, and sulfur cycling among widespread estuary sediment bacteria.</title>
        <authorList>
            <person name="Baker B.J."/>
            <person name="Lazar C.S."/>
            <person name="Teske A.P."/>
            <person name="Dick G.J."/>
        </authorList>
    </citation>
    <scope>NUCLEOTIDE SEQUENCE [LARGE SCALE GENOMIC DNA]</scope>
    <source>
        <strain evidence="6">SM1_77</strain>
    </source>
</reference>
<dbReference type="GO" id="GO:0019752">
    <property type="term" value="P:carboxylic acid metabolic process"/>
    <property type="evidence" value="ECO:0007669"/>
    <property type="project" value="InterPro"/>
</dbReference>
<dbReference type="PANTHER" id="PTHR11999:SF70">
    <property type="entry name" value="MIP05841P"/>
    <property type="match status" value="1"/>
</dbReference>
<comment type="similarity">
    <text evidence="5">Belongs to the group II decarboxylase family.</text>
</comment>
<dbReference type="GO" id="GO:0006520">
    <property type="term" value="P:amino acid metabolic process"/>
    <property type="evidence" value="ECO:0007669"/>
    <property type="project" value="InterPro"/>
</dbReference>
<keyword evidence="4 5" id="KW-0456">Lyase</keyword>
<dbReference type="PANTHER" id="PTHR11999">
    <property type="entry name" value="GROUP II PYRIDOXAL-5-PHOSPHATE DECARBOXYLASE"/>
    <property type="match status" value="1"/>
</dbReference>
<dbReference type="SUPFAM" id="SSF53383">
    <property type="entry name" value="PLP-dependent transferases"/>
    <property type="match status" value="1"/>
</dbReference>
<evidence type="ECO:0000256" key="3">
    <source>
        <dbReference type="ARBA" id="ARBA00022898"/>
    </source>
</evidence>
<dbReference type="EMBL" id="LJVE01000090">
    <property type="protein sequence ID" value="KPL13676.1"/>
    <property type="molecule type" value="Genomic_DNA"/>
</dbReference>
<sequence>MSQDRVKPTEETLDPEDWVSMRALGHRMVDDMLTYLQNIRSEPSGLATQKAIEDICVPLTQEGDGEERVYEVFQKSILPYCFPITRPRFWGVVAGTGSPYGMLTEMLRAGMNGAQEALSSESYVHKQVINWIKEMIGFPEEAGGVLVSGGSEANFTGLAVARNAKAEVDMKAKGVQGLPRRMTLYCSDETHHCLERSVELLGLG</sequence>
<dbReference type="InterPro" id="IPR015424">
    <property type="entry name" value="PyrdxlP-dep_Trfase"/>
</dbReference>
<comment type="cofactor">
    <cofactor evidence="1 5">
        <name>pyridoxal 5'-phosphate</name>
        <dbReference type="ChEBI" id="CHEBI:597326"/>
    </cofactor>
</comment>
<dbReference type="PRINTS" id="PR00800">
    <property type="entry name" value="YHDCRBOXLASE"/>
</dbReference>
<dbReference type="InterPro" id="IPR002129">
    <property type="entry name" value="PyrdxlP-dep_de-COase"/>
</dbReference>
<evidence type="ECO:0000256" key="1">
    <source>
        <dbReference type="ARBA" id="ARBA00001933"/>
    </source>
</evidence>
<dbReference type="InterPro" id="IPR010977">
    <property type="entry name" value="Aromatic_deC"/>
</dbReference>
<dbReference type="Gene3D" id="3.90.1150.170">
    <property type="match status" value="1"/>
</dbReference>
<accession>A0A0S8JXA2</accession>
<dbReference type="GO" id="GO:0016831">
    <property type="term" value="F:carboxy-lyase activity"/>
    <property type="evidence" value="ECO:0007669"/>
    <property type="project" value="UniProtKB-KW"/>
</dbReference>
<dbReference type="AlphaFoldDB" id="A0A0S8JXA2"/>
<dbReference type="Pfam" id="PF00282">
    <property type="entry name" value="Pyridoxal_deC"/>
    <property type="match status" value="1"/>
</dbReference>
<dbReference type="GO" id="GO:0030170">
    <property type="term" value="F:pyridoxal phosphate binding"/>
    <property type="evidence" value="ECO:0007669"/>
    <property type="project" value="InterPro"/>
</dbReference>
<evidence type="ECO:0000313" key="7">
    <source>
        <dbReference type="Proteomes" id="UP000050975"/>
    </source>
</evidence>
<evidence type="ECO:0000256" key="4">
    <source>
        <dbReference type="ARBA" id="ARBA00023239"/>
    </source>
</evidence>
<organism evidence="6 7">
    <name type="scientific">candidate division WOR_3 bacterium SM1_77</name>
    <dbReference type="NCBI Taxonomy" id="1703778"/>
    <lineage>
        <taxon>Bacteria</taxon>
        <taxon>Bacteria division WOR-3</taxon>
    </lineage>
</organism>
<protein>
    <recommendedName>
        <fullName evidence="8">Amino acid decarboxylase</fullName>
    </recommendedName>
</protein>
<dbReference type="Gene3D" id="3.40.640.10">
    <property type="entry name" value="Type I PLP-dependent aspartate aminotransferase-like (Major domain)"/>
    <property type="match status" value="1"/>
</dbReference>
<name>A0A0S8JXA2_UNCW3</name>
<evidence type="ECO:0000256" key="5">
    <source>
        <dbReference type="RuleBase" id="RU000382"/>
    </source>
</evidence>
<proteinExistence type="inferred from homology"/>
<evidence type="ECO:0000256" key="2">
    <source>
        <dbReference type="ARBA" id="ARBA00022793"/>
    </source>
</evidence>
<keyword evidence="3 5" id="KW-0663">Pyridoxal phosphate</keyword>
<gene>
    <name evidence="6" type="ORF">AMJ74_04830</name>
</gene>
<feature type="non-terminal residue" evidence="6">
    <location>
        <position position="204"/>
    </location>
</feature>
<evidence type="ECO:0000313" key="6">
    <source>
        <dbReference type="EMBL" id="KPL13676.1"/>
    </source>
</evidence>